<dbReference type="Proteomes" id="UP000324479">
    <property type="component" value="Unassembled WGS sequence"/>
</dbReference>
<comment type="caution">
    <text evidence="4">The sequence shown here is derived from an EMBL/GenBank/DDBJ whole genome shotgun (WGS) entry which is preliminary data.</text>
</comment>
<dbReference type="AlphaFoldDB" id="A0A5M6D2X5"/>
<dbReference type="Gene3D" id="1.25.40.10">
    <property type="entry name" value="Tetratricopeptide repeat domain"/>
    <property type="match status" value="1"/>
</dbReference>
<dbReference type="Gene3D" id="2.130.10.130">
    <property type="entry name" value="Integrin alpha, N-terminal"/>
    <property type="match status" value="2"/>
</dbReference>
<dbReference type="PANTHER" id="PTHR16026:SF0">
    <property type="entry name" value="CARTILAGE ACIDIC PROTEIN 1"/>
    <property type="match status" value="1"/>
</dbReference>
<evidence type="ECO:0000256" key="1">
    <source>
        <dbReference type="ARBA" id="ARBA00022729"/>
    </source>
</evidence>
<dbReference type="InterPro" id="IPR013517">
    <property type="entry name" value="FG-GAP"/>
</dbReference>
<name>A0A5M6D2X5_9BACT</name>
<accession>A0A5M6D2X5</accession>
<proteinExistence type="predicted"/>
<reference evidence="4 5" key="1">
    <citation type="submission" date="2019-08" db="EMBL/GenBank/DDBJ databases">
        <authorList>
            <person name="Dhanesh K."/>
            <person name="Kumar G."/>
            <person name="Sasikala C."/>
            <person name="Venkata Ramana C."/>
        </authorList>
    </citation>
    <scope>NUCLEOTIDE SEQUENCE [LARGE SCALE GENOMIC DNA]</scope>
    <source>
        <strain evidence="4 5">JC645</strain>
    </source>
</reference>
<dbReference type="InterPro" id="IPR019734">
    <property type="entry name" value="TPR_rpt"/>
</dbReference>
<sequence>MSRVCGWFLVMVAVAEIGCGRVEPSSDRVRDGVHDRAGWSETASPGQRLDPEDLVTTARLQMSRGQYAQAGQVVQSLLAEDPNHADALEIGGQIAEHFGKSARAIEFYERSIAGADQPSSELLDRLGQQYMNVGRPFEALQSLRKAVDASPEDAQLREKLVGLFCALALQRQSAPHLKWLIQHGHGNIGLLVILSDLRRPQTVNTTCEYALEHSPDDLRPKYSLACLPAYHGKWNEVVDDLASVVDRHPDFTPAQGLLGRALVETGDWDAVERWMEGIPREVEDEPQYWMALGSRAEHRNDLSAAARAYWRAVELNENDGEALAHLAATLAELGRSEDSRLAAKRASNITSLREAVDSLLSWRNNSQSAAVDVALALEDLGRKWEATACLQAAFRMTQNKDPRLDEVYKRVRSTLTGRTPWQSEEQLVAANLDLSDLSRDTELPAEEGHRPGMIAACGQRIQLVDRAAERNLDHVCRIGKVSGDQAGLAIYQSGAGGAGVIDYDLDGWPDLYLTEMDGQPRASDSSANELYRNLDERFVRQTGLADVGDQGFAQGVTVGDYNADGFPDLLVANIGTNRLYRNNGDGTFRDVTDQAGLSGKEWTTSSALVDLDDDGHADLFQVSYCGGEAPYHQQCMDPEVGQPRSCNPLAFDAEPDRVWRGQGDGTFVDATSQWLGEHQPGRGFGLVVGQLDKQGSLDVYVANDMTANHYWSRDAESDAWRFSEQAMLRGLAVNERSLSQASMGIAAGDADQDGDVDFLLSHFSGDHNTFYEQVGQGTWADRSRRVGLAAPSQRMLGYGTQWVDLQNDGSPELVVANGDIDDFTHKDRFFRQPVQLFDRGPDGRWNELTGGQLGEYFARQHLARAVVTWDADRDGRTDLLITHLFEPVSLLSNETETECRRSRFFLKATRSHRDAIGAEVSLQIGDRRLEGQLLAGDGFQCSNERCVSFGVGFVDRIDQLTVRWPSGWTERFGATDSGHDVLLIEGAGEPFRMDAAR</sequence>
<keyword evidence="1" id="KW-0732">Signal</keyword>
<dbReference type="Pfam" id="PF13517">
    <property type="entry name" value="FG-GAP_3"/>
    <property type="match status" value="1"/>
</dbReference>
<dbReference type="Pfam" id="PF13432">
    <property type="entry name" value="TPR_16"/>
    <property type="match status" value="1"/>
</dbReference>
<dbReference type="Pfam" id="PF14559">
    <property type="entry name" value="TPR_19"/>
    <property type="match status" value="1"/>
</dbReference>
<dbReference type="PROSITE" id="PS50005">
    <property type="entry name" value="TPR"/>
    <property type="match status" value="2"/>
</dbReference>
<organism evidence="4 5">
    <name type="scientific">Roseiconus nitratireducens</name>
    <dbReference type="NCBI Taxonomy" id="2605748"/>
    <lineage>
        <taxon>Bacteria</taxon>
        <taxon>Pseudomonadati</taxon>
        <taxon>Planctomycetota</taxon>
        <taxon>Planctomycetia</taxon>
        <taxon>Pirellulales</taxon>
        <taxon>Pirellulaceae</taxon>
        <taxon>Roseiconus</taxon>
    </lineage>
</organism>
<protein>
    <submittedName>
        <fullName evidence="4">RNA-binding protein</fullName>
    </submittedName>
</protein>
<dbReference type="InterPro" id="IPR011519">
    <property type="entry name" value="UnbV_ASPIC"/>
</dbReference>
<evidence type="ECO:0000313" key="5">
    <source>
        <dbReference type="Proteomes" id="UP000324479"/>
    </source>
</evidence>
<evidence type="ECO:0000259" key="3">
    <source>
        <dbReference type="Pfam" id="PF07593"/>
    </source>
</evidence>
<dbReference type="EMBL" id="VWOX01000009">
    <property type="protein sequence ID" value="KAA5541867.1"/>
    <property type="molecule type" value="Genomic_DNA"/>
</dbReference>
<gene>
    <name evidence="4" type="ORF">FYK55_16835</name>
</gene>
<dbReference type="RefSeq" id="WP_150077601.1">
    <property type="nucleotide sequence ID" value="NZ_VWOX01000009.1"/>
</dbReference>
<evidence type="ECO:0000256" key="2">
    <source>
        <dbReference type="PROSITE-ProRule" id="PRU00339"/>
    </source>
</evidence>
<dbReference type="InterPro" id="IPR011990">
    <property type="entry name" value="TPR-like_helical_dom_sf"/>
</dbReference>
<dbReference type="SMART" id="SM00028">
    <property type="entry name" value="TPR"/>
    <property type="match status" value="3"/>
</dbReference>
<dbReference type="InterPro" id="IPR028994">
    <property type="entry name" value="Integrin_alpha_N"/>
</dbReference>
<feature type="domain" description="ASPIC/UnbV" evidence="3">
    <location>
        <begin position="915"/>
        <end position="973"/>
    </location>
</feature>
<feature type="repeat" description="TPR" evidence="2">
    <location>
        <begin position="120"/>
        <end position="153"/>
    </location>
</feature>
<evidence type="ECO:0000313" key="4">
    <source>
        <dbReference type="EMBL" id="KAA5541867.1"/>
    </source>
</evidence>
<dbReference type="SUPFAM" id="SSF48452">
    <property type="entry name" value="TPR-like"/>
    <property type="match status" value="2"/>
</dbReference>
<dbReference type="PANTHER" id="PTHR16026">
    <property type="entry name" value="CARTILAGE ACIDIC PROTEIN 1"/>
    <property type="match status" value="1"/>
</dbReference>
<keyword evidence="2" id="KW-0802">TPR repeat</keyword>
<dbReference type="SUPFAM" id="SSF69318">
    <property type="entry name" value="Integrin alpha N-terminal domain"/>
    <property type="match status" value="1"/>
</dbReference>
<keyword evidence="5" id="KW-1185">Reference proteome</keyword>
<feature type="repeat" description="TPR" evidence="2">
    <location>
        <begin position="286"/>
        <end position="319"/>
    </location>
</feature>
<dbReference type="InterPro" id="IPR027039">
    <property type="entry name" value="Crtac1"/>
</dbReference>
<dbReference type="Pfam" id="PF07593">
    <property type="entry name" value="UnbV_ASPIC"/>
    <property type="match status" value="1"/>
</dbReference>